<feature type="transmembrane region" description="Helical" evidence="1">
    <location>
        <begin position="66"/>
        <end position="87"/>
    </location>
</feature>
<accession>A0A9N9BM05</accession>
<comment type="caution">
    <text evidence="2">The sequence shown here is derived from an EMBL/GenBank/DDBJ whole genome shotgun (WGS) entry which is preliminary data.</text>
</comment>
<dbReference type="EMBL" id="CAJVPL010001424">
    <property type="protein sequence ID" value="CAG8570583.1"/>
    <property type="molecule type" value="Genomic_DNA"/>
</dbReference>
<evidence type="ECO:0000313" key="2">
    <source>
        <dbReference type="EMBL" id="CAG8570583.1"/>
    </source>
</evidence>
<evidence type="ECO:0000256" key="1">
    <source>
        <dbReference type="SAM" id="Phobius"/>
    </source>
</evidence>
<proteinExistence type="predicted"/>
<keyword evidence="1" id="KW-1133">Transmembrane helix</keyword>
<keyword evidence="1" id="KW-0812">Transmembrane</keyword>
<name>A0A9N9BM05_9GLOM</name>
<keyword evidence="3" id="KW-1185">Reference proteome</keyword>
<feature type="transmembrane region" description="Helical" evidence="1">
    <location>
        <begin position="93"/>
        <end position="111"/>
    </location>
</feature>
<keyword evidence="1" id="KW-0472">Membrane</keyword>
<gene>
    <name evidence="2" type="ORF">AGERDE_LOCUS7618</name>
</gene>
<protein>
    <submittedName>
        <fullName evidence="2">2187_t:CDS:1</fullName>
    </submittedName>
</protein>
<dbReference type="OrthoDB" id="2364454at2759"/>
<reference evidence="2" key="1">
    <citation type="submission" date="2021-06" db="EMBL/GenBank/DDBJ databases">
        <authorList>
            <person name="Kallberg Y."/>
            <person name="Tangrot J."/>
            <person name="Rosling A."/>
        </authorList>
    </citation>
    <scope>NUCLEOTIDE SEQUENCE</scope>
    <source>
        <strain evidence="2">MT106</strain>
    </source>
</reference>
<dbReference type="Proteomes" id="UP000789831">
    <property type="component" value="Unassembled WGS sequence"/>
</dbReference>
<organism evidence="2 3">
    <name type="scientific">Ambispora gerdemannii</name>
    <dbReference type="NCBI Taxonomy" id="144530"/>
    <lineage>
        <taxon>Eukaryota</taxon>
        <taxon>Fungi</taxon>
        <taxon>Fungi incertae sedis</taxon>
        <taxon>Mucoromycota</taxon>
        <taxon>Glomeromycotina</taxon>
        <taxon>Glomeromycetes</taxon>
        <taxon>Archaeosporales</taxon>
        <taxon>Ambisporaceae</taxon>
        <taxon>Ambispora</taxon>
    </lineage>
</organism>
<evidence type="ECO:0000313" key="3">
    <source>
        <dbReference type="Proteomes" id="UP000789831"/>
    </source>
</evidence>
<dbReference type="AlphaFoldDB" id="A0A9N9BM05"/>
<sequence>MKIVIITLLEQKIAGCNVFQPSHIFDAEWCLDLHGFRNRQAFEDQLRDINNFITQYPLLSERAKKFIMKTCGGVCLFIALILIITIYTQASSFIFPGIIIEICLAVGYYVAQRVIENIATRRARIFNTAVKGLFTQYNLRDNPTANWTLVWRTTITHYTINATSIDGNIKGEITPKFAEYVEIVLEINDALSDLTAHTVHVKNTEGFRSLPPATAATCTHCAHCIHDPHNQYKTQ</sequence>